<evidence type="ECO:0000313" key="2">
    <source>
        <dbReference type="Proteomes" id="UP000095081"/>
    </source>
</evidence>
<keyword evidence="2" id="KW-1185">Reference proteome</keyword>
<sequence length="77" mass="8274">MSMDGMTLSPKIEREADKLLAQIARADSMIVAAKAGARAEGFVLGLESARALTEETIDRLYVIFDSATEEKLKSLAG</sequence>
<evidence type="ECO:0000313" key="1">
    <source>
        <dbReference type="EMBL" id="OCW28129.1"/>
    </source>
</evidence>
<comment type="caution">
    <text evidence="1">The sequence shown here is derived from an EMBL/GenBank/DDBJ whole genome shotgun (WGS) entry which is preliminary data.</text>
</comment>
<dbReference type="Proteomes" id="UP000095081">
    <property type="component" value="Unassembled WGS sequence"/>
</dbReference>
<name>A0ABX2Z0E8_9PSED</name>
<accession>A0ABX2Z0E8</accession>
<dbReference type="EMBL" id="MAUE01000015">
    <property type="protein sequence ID" value="OCW28129.1"/>
    <property type="molecule type" value="Genomic_DNA"/>
</dbReference>
<protein>
    <submittedName>
        <fullName evidence="1">Uncharacterized protein</fullName>
    </submittedName>
</protein>
<gene>
    <name evidence="1" type="ORF">BBG20_12525</name>
</gene>
<reference evidence="1 2" key="1">
    <citation type="submission" date="2016-06" db="EMBL/GenBank/DDBJ databases">
        <title>Draft genome sequence of Pseudomonas sp. S1E40, a novel strain antagonistic activity to fungal plant pathogen.</title>
        <authorList>
            <person name="Tambong J.T."/>
            <person name="Tchagang C."/>
            <person name="Xu R."/>
        </authorList>
    </citation>
    <scope>NUCLEOTIDE SEQUENCE [LARGE SCALE GENOMIC DNA]</scope>
    <source>
        <strain evidence="1 2">S1E40</strain>
    </source>
</reference>
<organism evidence="1 2">
    <name type="scientific">Pseudomonas aylmerensis</name>
    <dbReference type="NCBI Taxonomy" id="1869229"/>
    <lineage>
        <taxon>Bacteria</taxon>
        <taxon>Pseudomonadati</taxon>
        <taxon>Pseudomonadota</taxon>
        <taxon>Gammaproteobacteria</taxon>
        <taxon>Pseudomonadales</taxon>
        <taxon>Pseudomonadaceae</taxon>
        <taxon>Pseudomonas</taxon>
    </lineage>
</organism>
<proteinExistence type="predicted"/>